<organism evidence="2 3">
    <name type="scientific">Xenopus laevis</name>
    <name type="common">African clawed frog</name>
    <dbReference type="NCBI Taxonomy" id="8355"/>
    <lineage>
        <taxon>Eukaryota</taxon>
        <taxon>Metazoa</taxon>
        <taxon>Chordata</taxon>
        <taxon>Craniata</taxon>
        <taxon>Vertebrata</taxon>
        <taxon>Euteleostomi</taxon>
        <taxon>Amphibia</taxon>
        <taxon>Batrachia</taxon>
        <taxon>Anura</taxon>
        <taxon>Pipoidea</taxon>
        <taxon>Pipidae</taxon>
        <taxon>Xenopodinae</taxon>
        <taxon>Xenopus</taxon>
        <taxon>Xenopus</taxon>
    </lineage>
</organism>
<protein>
    <recommendedName>
        <fullName evidence="1">Helix-turn-helix domain-containing protein</fullName>
    </recommendedName>
</protein>
<dbReference type="PANTHER" id="PTHR21301:SF12">
    <property type="match status" value="1"/>
</dbReference>
<accession>A0A974HJG8</accession>
<dbReference type="PANTHER" id="PTHR21301">
    <property type="entry name" value="REVERSE TRANSCRIPTASE"/>
    <property type="match status" value="1"/>
</dbReference>
<proteinExistence type="predicted"/>
<dbReference type="AlphaFoldDB" id="A0A974HJG8"/>
<dbReference type="InterPro" id="IPR058912">
    <property type="entry name" value="HTH_animal"/>
</dbReference>
<dbReference type="Proteomes" id="UP000694892">
    <property type="component" value="Chromosome 5L"/>
</dbReference>
<sequence>MEEFICRGVSNNISNSLHTFRDAINETHDDTKFTMNACLQDIAFLDVTVIRTQDRFAIKIFEKPRDRNQLLSYKSFHQAAVKKSIPTSQFTRVPRITNEPAQLGQDLDKMRGKLSDRGYPQDILDTSLNKGREYLRRTTYRNKTGDRQHLHWHLLRDAYPTISEFEKKPMMSFRKGCNIGTKVTQAEIKPSPRQYTFMGPPKVGMFRCRGCAQ</sequence>
<feature type="domain" description="Helix-turn-helix" evidence="1">
    <location>
        <begin position="69"/>
        <end position="128"/>
    </location>
</feature>
<reference evidence="3" key="1">
    <citation type="journal article" date="2016" name="Nature">
        <title>Genome evolution in the allotetraploid frog Xenopus laevis.</title>
        <authorList>
            <person name="Session A.M."/>
            <person name="Uno Y."/>
            <person name="Kwon T."/>
            <person name="Chapman J.A."/>
            <person name="Toyoda A."/>
            <person name="Takahashi S."/>
            <person name="Fukui A."/>
            <person name="Hikosaka A."/>
            <person name="Suzuki A."/>
            <person name="Kondo M."/>
            <person name="van Heeringen S.J."/>
            <person name="Quigley I."/>
            <person name="Heinz S."/>
            <person name="Ogino H."/>
            <person name="Ochi H."/>
            <person name="Hellsten U."/>
            <person name="Lyons J.B."/>
            <person name="Simakov O."/>
            <person name="Putnam N."/>
            <person name="Stites J."/>
            <person name="Kuroki Y."/>
            <person name="Tanaka T."/>
            <person name="Michiue T."/>
            <person name="Watanabe M."/>
            <person name="Bogdanovic O."/>
            <person name="Lister R."/>
            <person name="Georgiou G."/>
            <person name="Paranjpe S.S."/>
            <person name="van Kruijsbergen I."/>
            <person name="Shu S."/>
            <person name="Carlson J."/>
            <person name="Kinoshita T."/>
            <person name="Ohta Y."/>
            <person name="Mawaribuchi S."/>
            <person name="Jenkins J."/>
            <person name="Grimwood J."/>
            <person name="Schmutz J."/>
            <person name="Mitros T."/>
            <person name="Mozaffari S.V."/>
            <person name="Suzuki Y."/>
            <person name="Haramoto Y."/>
            <person name="Yamamoto T.S."/>
            <person name="Takagi C."/>
            <person name="Heald R."/>
            <person name="Miller K."/>
            <person name="Haudenschild C."/>
            <person name="Kitzman J."/>
            <person name="Nakayama T."/>
            <person name="Izutsu Y."/>
            <person name="Robert J."/>
            <person name="Fortriede J."/>
            <person name="Burns K."/>
            <person name="Lotay V."/>
            <person name="Karimi K."/>
            <person name="Yasuoka Y."/>
            <person name="Dichmann D.S."/>
            <person name="Flajnik M.F."/>
            <person name="Houston D.W."/>
            <person name="Shendure J."/>
            <person name="DuPasquier L."/>
            <person name="Vize P.D."/>
            <person name="Zorn A.M."/>
            <person name="Ito M."/>
            <person name="Marcotte E.M."/>
            <person name="Wallingford J.B."/>
            <person name="Ito Y."/>
            <person name="Asashima M."/>
            <person name="Ueno N."/>
            <person name="Matsuda Y."/>
            <person name="Veenstra G.J."/>
            <person name="Fujiyama A."/>
            <person name="Harland R.M."/>
            <person name="Taira M."/>
            <person name="Rokhsar D.S."/>
        </authorList>
    </citation>
    <scope>NUCLEOTIDE SEQUENCE [LARGE SCALE GENOMIC DNA]</scope>
    <source>
        <strain evidence="3">J</strain>
    </source>
</reference>
<name>A0A974HJG8_XENLA</name>
<evidence type="ECO:0000259" key="1">
    <source>
        <dbReference type="Pfam" id="PF26215"/>
    </source>
</evidence>
<dbReference type="Pfam" id="PF26215">
    <property type="entry name" value="HTH_animal"/>
    <property type="match status" value="1"/>
</dbReference>
<dbReference type="EMBL" id="CM004474">
    <property type="protein sequence ID" value="OCT80432.1"/>
    <property type="molecule type" value="Genomic_DNA"/>
</dbReference>
<evidence type="ECO:0000313" key="3">
    <source>
        <dbReference type="Proteomes" id="UP000694892"/>
    </source>
</evidence>
<gene>
    <name evidence="2" type="ORF">XELAEV_18027243mg</name>
</gene>
<evidence type="ECO:0000313" key="2">
    <source>
        <dbReference type="EMBL" id="OCT80432.1"/>
    </source>
</evidence>